<reference evidence="3 4" key="1">
    <citation type="submission" date="2021-05" db="EMBL/GenBank/DDBJ databases">
        <title>Fusibacter ferrireducens sp. nov., an anaerobic, sulfur- and Fe-reducing bacterium isolated from the mangrove sediment.</title>
        <authorList>
            <person name="Qiu D."/>
        </authorList>
    </citation>
    <scope>NUCLEOTIDE SEQUENCE [LARGE SCALE GENOMIC DNA]</scope>
    <source>
        <strain evidence="3 4">DSM 12116</strain>
    </source>
</reference>
<gene>
    <name evidence="3" type="ORF">KHM83_07960</name>
</gene>
<dbReference type="InterPro" id="IPR002201">
    <property type="entry name" value="Glyco_trans_9"/>
</dbReference>
<dbReference type="CDD" id="cd03789">
    <property type="entry name" value="GT9_LPS_heptosyltransferase"/>
    <property type="match status" value="1"/>
</dbReference>
<keyword evidence="2" id="KW-0808">Transferase</keyword>
<evidence type="ECO:0000256" key="2">
    <source>
        <dbReference type="ARBA" id="ARBA00022679"/>
    </source>
</evidence>
<evidence type="ECO:0000256" key="1">
    <source>
        <dbReference type="ARBA" id="ARBA00022676"/>
    </source>
</evidence>
<dbReference type="Proteomes" id="UP000746471">
    <property type="component" value="Unassembled WGS sequence"/>
</dbReference>
<keyword evidence="1" id="KW-0328">Glycosyltransferase</keyword>
<dbReference type="PANTHER" id="PTHR30160">
    <property type="entry name" value="TETRAACYLDISACCHARIDE 4'-KINASE-RELATED"/>
    <property type="match status" value="1"/>
</dbReference>
<evidence type="ECO:0000313" key="3">
    <source>
        <dbReference type="EMBL" id="MBS7526607.1"/>
    </source>
</evidence>
<dbReference type="EMBL" id="JAHBCL010000011">
    <property type="protein sequence ID" value="MBS7526607.1"/>
    <property type="molecule type" value="Genomic_DNA"/>
</dbReference>
<dbReference type="PANTHER" id="PTHR30160:SF1">
    <property type="entry name" value="LIPOPOLYSACCHARIDE 1,2-N-ACETYLGLUCOSAMINETRANSFERASE-RELATED"/>
    <property type="match status" value="1"/>
</dbReference>
<proteinExistence type="predicted"/>
<dbReference type="Gene3D" id="3.40.50.2000">
    <property type="entry name" value="Glycogen Phosphorylase B"/>
    <property type="match status" value="2"/>
</dbReference>
<dbReference type="SUPFAM" id="SSF53756">
    <property type="entry name" value="UDP-Glycosyltransferase/glycogen phosphorylase"/>
    <property type="match status" value="1"/>
</dbReference>
<organism evidence="3 4">
    <name type="scientific">Fusibacter paucivorans</name>
    <dbReference type="NCBI Taxonomy" id="76009"/>
    <lineage>
        <taxon>Bacteria</taxon>
        <taxon>Bacillati</taxon>
        <taxon>Bacillota</taxon>
        <taxon>Clostridia</taxon>
        <taxon>Eubacteriales</taxon>
        <taxon>Eubacteriales Family XII. Incertae Sedis</taxon>
        <taxon>Fusibacter</taxon>
    </lineage>
</organism>
<keyword evidence="4" id="KW-1185">Reference proteome</keyword>
<dbReference type="InterPro" id="IPR051199">
    <property type="entry name" value="LPS_LOS_Heptosyltrfase"/>
</dbReference>
<evidence type="ECO:0000313" key="4">
    <source>
        <dbReference type="Proteomes" id="UP000746471"/>
    </source>
</evidence>
<sequence length="404" mass="46913">MKSKLEKIRTGLQKHRKELFFFWKYAIFTKLHFWKYDSRKVILFRLDLIGDCTMFTSAASAIREQYKDREVTVVCLSAAMPIFERLGIFDNIISVDFKPHEIDYSKLASLIAKLRKEKYDILLQPQLSKYPLADIMAAAIKCNRRISIETKVGNSREKWIHMVNFLYDEFIPYSRDAVSEFEYYGDFVRGIGNPDYKITRPRLPYKKQNFIEGNYYVMYPGGSLSQKFWPSERFAQLANYIYEQTGLLGVILGVSSEQWVSDRLKAHLKMVVSLNTVDLTGLTSITDVIDIIGNAQFVVSNDTSGVHIACATNTPSVANVGGWFFGRFLPYEIEDLKPEDNIPLVAYAKMPCYYCDWEWEKVGKRNEECLRRLKAGEPSECIYNIEYEQMRILVDQVMKKINLC</sequence>
<name>A0ABS5PRB9_9FIRM</name>
<protein>
    <submittedName>
        <fullName evidence="3">Glycosyltransferase family 9 protein</fullName>
    </submittedName>
</protein>
<accession>A0ABS5PRB9</accession>
<dbReference type="Pfam" id="PF01075">
    <property type="entry name" value="Glyco_transf_9"/>
    <property type="match status" value="1"/>
</dbReference>
<comment type="caution">
    <text evidence="3">The sequence shown here is derived from an EMBL/GenBank/DDBJ whole genome shotgun (WGS) entry which is preliminary data.</text>
</comment>
<dbReference type="RefSeq" id="WP_213236464.1">
    <property type="nucleotide sequence ID" value="NZ_JAHBCL010000011.1"/>
</dbReference>